<dbReference type="InterPro" id="IPR008995">
    <property type="entry name" value="Mo/tungstate-bd_C_term_dom"/>
</dbReference>
<dbReference type="SMART" id="SM00382">
    <property type="entry name" value="AAA"/>
    <property type="match status" value="1"/>
</dbReference>
<protein>
    <submittedName>
        <fullName evidence="5">ABC transporter, ATP-binding protein</fullName>
    </submittedName>
</protein>
<dbReference type="Gene3D" id="3.40.50.300">
    <property type="entry name" value="P-loop containing nucleotide triphosphate hydrolases"/>
    <property type="match status" value="1"/>
</dbReference>
<dbReference type="PANTHER" id="PTHR42781:SF4">
    <property type="entry name" value="SPERMIDINE_PUTRESCINE IMPORT ATP-BINDING PROTEIN POTA"/>
    <property type="match status" value="1"/>
</dbReference>
<dbReference type="PANTHER" id="PTHR42781">
    <property type="entry name" value="SPERMIDINE/PUTRESCINE IMPORT ATP-BINDING PROTEIN POTA"/>
    <property type="match status" value="1"/>
</dbReference>
<feature type="domain" description="ABC transporter" evidence="4">
    <location>
        <begin position="1"/>
        <end position="231"/>
    </location>
</feature>
<dbReference type="eggNOG" id="COG3842">
    <property type="taxonomic scope" value="Bacteria"/>
</dbReference>
<dbReference type="SUPFAM" id="SSF50331">
    <property type="entry name" value="MOP-like"/>
    <property type="match status" value="1"/>
</dbReference>
<gene>
    <name evidence="5" type="ordered locus">CT0668</name>
</gene>
<evidence type="ECO:0000256" key="3">
    <source>
        <dbReference type="ARBA" id="ARBA00022840"/>
    </source>
</evidence>
<dbReference type="InterPro" id="IPR003439">
    <property type="entry name" value="ABC_transporter-like_ATP-bd"/>
</dbReference>
<keyword evidence="2" id="KW-0547">Nucleotide-binding</keyword>
<dbReference type="Gene3D" id="2.40.50.100">
    <property type="match status" value="1"/>
</dbReference>
<dbReference type="Pfam" id="PF00005">
    <property type="entry name" value="ABC_tran"/>
    <property type="match status" value="1"/>
</dbReference>
<keyword evidence="3 5" id="KW-0067">ATP-binding</keyword>
<reference evidence="5 6" key="1">
    <citation type="journal article" date="2002" name="Proc. Natl. Acad. Sci. U.S.A.">
        <title>The complete genome sequence of Chlorobium tepidum TLS, a photosynthetic, anaerobic, green-sulfur bacterium.</title>
        <authorList>
            <person name="Eisen J.A."/>
            <person name="Nelson K.E."/>
            <person name="Paulsen I.T."/>
            <person name="Heidelberg J.F."/>
            <person name="Wu M."/>
            <person name="Dodson R.J."/>
            <person name="Deboy R."/>
            <person name="Gwinn M.L."/>
            <person name="Nelson W.C."/>
            <person name="Haft D.H."/>
            <person name="Hickey E.K."/>
            <person name="Peterson J.D."/>
            <person name="Durkin A.S."/>
            <person name="Kolonay J.L."/>
            <person name="Yang F."/>
            <person name="Holt I."/>
            <person name="Umayam L.A."/>
            <person name="Mason T."/>
            <person name="Brenner M."/>
            <person name="Shea T.P."/>
            <person name="Parksey D."/>
            <person name="Nierman W.C."/>
            <person name="Feldblyum T.V."/>
            <person name="Hansen C.L."/>
            <person name="Craven M.B."/>
            <person name="Radune D."/>
            <person name="Vamathevan J."/>
            <person name="Khouri H."/>
            <person name="White O."/>
            <person name="Gruber T.M."/>
            <person name="Ketchum K.A."/>
            <person name="Venter J.C."/>
            <person name="Tettelin H."/>
            <person name="Bryant D.A."/>
            <person name="Fraser C.M."/>
        </authorList>
    </citation>
    <scope>NUCLEOTIDE SEQUENCE [LARGE SCALE GENOMIC DNA]</scope>
    <source>
        <strain evidence="6">ATCC 49652 / DSM 12025 / NBRC 103806 / TLS</strain>
    </source>
</reference>
<name>Q8KEM0_CHLTE</name>
<dbReference type="RefSeq" id="WP_010932351.1">
    <property type="nucleotide sequence ID" value="NC_002932.3"/>
</dbReference>
<dbReference type="HOGENOM" id="CLU_000604_1_1_10"/>
<dbReference type="PROSITE" id="PS50893">
    <property type="entry name" value="ABC_TRANSPORTER_2"/>
    <property type="match status" value="1"/>
</dbReference>
<evidence type="ECO:0000259" key="4">
    <source>
        <dbReference type="PROSITE" id="PS50893"/>
    </source>
</evidence>
<accession>Q8KEM0</accession>
<dbReference type="InterPro" id="IPR003593">
    <property type="entry name" value="AAA+_ATPase"/>
</dbReference>
<dbReference type="GO" id="GO:0005524">
    <property type="term" value="F:ATP binding"/>
    <property type="evidence" value="ECO:0007669"/>
    <property type="project" value="UniProtKB-KW"/>
</dbReference>
<dbReference type="AlphaFoldDB" id="Q8KEM0"/>
<keyword evidence="1" id="KW-0813">Transport</keyword>
<keyword evidence="6" id="KW-1185">Reference proteome</keyword>
<dbReference type="Proteomes" id="UP000001007">
    <property type="component" value="Chromosome"/>
</dbReference>
<dbReference type="EnsemblBacteria" id="AAM71906">
    <property type="protein sequence ID" value="AAM71906"/>
    <property type="gene ID" value="CT0668"/>
</dbReference>
<evidence type="ECO:0000313" key="5">
    <source>
        <dbReference type="EMBL" id="AAM71906.1"/>
    </source>
</evidence>
<dbReference type="PROSITE" id="PS00211">
    <property type="entry name" value="ABC_TRANSPORTER_1"/>
    <property type="match status" value="1"/>
</dbReference>
<evidence type="ECO:0000256" key="1">
    <source>
        <dbReference type="ARBA" id="ARBA00022448"/>
    </source>
</evidence>
<dbReference type="KEGG" id="cte:CT0668"/>
<sequence length="359" mass="39832">MFEVEALSAGVGSFRLENIFLSLNEGECQAVLGPSGSGKSTLLSAILGATPVTSGHIRLGDDEITYWPMEQRRLGYVPQHLGLFPHLSVRDNLRYSARARKLARNDFEPLLDKLVEITNIGKLLNRQIGTLSGGERQRVALVRALAANPRLVLLDEPFTALNETLRKELWWLVKELQRERGLSALLVTHDLTEAYFLADKITVLINGRQEQSDNKTTIYQHPANLAVARFLGIKNLFPATVVKSSEEGIEADCPALAHSFRLQGHAPVGTAIRVGIRPENVMVCDEDHPPCPNDCVLSGTIRLIDMGVNVAMHFHSPQLSSIIEIIAPRRLVNRFRIANDSPRLTIALPSSAMFWVRDE</sequence>
<dbReference type="InterPro" id="IPR027417">
    <property type="entry name" value="P-loop_NTPase"/>
</dbReference>
<dbReference type="InterPro" id="IPR050093">
    <property type="entry name" value="ABC_SmlMolc_Importer"/>
</dbReference>
<dbReference type="OrthoDB" id="9806726at2"/>
<dbReference type="InterPro" id="IPR017871">
    <property type="entry name" value="ABC_transporter-like_CS"/>
</dbReference>
<dbReference type="EMBL" id="AE006470">
    <property type="protein sequence ID" value="AAM71906.1"/>
    <property type="molecule type" value="Genomic_DNA"/>
</dbReference>
<dbReference type="STRING" id="194439.CT0668"/>
<proteinExistence type="predicted"/>
<evidence type="ECO:0000313" key="6">
    <source>
        <dbReference type="Proteomes" id="UP000001007"/>
    </source>
</evidence>
<organism evidence="5 6">
    <name type="scientific">Chlorobaculum tepidum (strain ATCC 49652 / DSM 12025 / NBRC 103806 / TLS)</name>
    <name type="common">Chlorobium tepidum</name>
    <dbReference type="NCBI Taxonomy" id="194439"/>
    <lineage>
        <taxon>Bacteria</taxon>
        <taxon>Pseudomonadati</taxon>
        <taxon>Chlorobiota</taxon>
        <taxon>Chlorobiia</taxon>
        <taxon>Chlorobiales</taxon>
        <taxon>Chlorobiaceae</taxon>
        <taxon>Chlorobaculum</taxon>
    </lineage>
</organism>
<dbReference type="GO" id="GO:0016887">
    <property type="term" value="F:ATP hydrolysis activity"/>
    <property type="evidence" value="ECO:0007669"/>
    <property type="project" value="InterPro"/>
</dbReference>
<evidence type="ECO:0000256" key="2">
    <source>
        <dbReference type="ARBA" id="ARBA00022741"/>
    </source>
</evidence>
<dbReference type="SUPFAM" id="SSF52540">
    <property type="entry name" value="P-loop containing nucleoside triphosphate hydrolases"/>
    <property type="match status" value="1"/>
</dbReference>